<dbReference type="Pfam" id="PF00004">
    <property type="entry name" value="AAA"/>
    <property type="match status" value="1"/>
</dbReference>
<dbReference type="Gene3D" id="3.40.50.300">
    <property type="entry name" value="P-loop containing nucleotide triphosphate hydrolases"/>
    <property type="match status" value="1"/>
</dbReference>
<comment type="catalytic activity">
    <reaction evidence="7">
        <text>Hydrolysis of proteins in presence of ATP.</text>
        <dbReference type="EC" id="3.4.21.53"/>
    </reaction>
</comment>
<evidence type="ECO:0000256" key="1">
    <source>
        <dbReference type="ARBA" id="ARBA00004474"/>
    </source>
</evidence>
<feature type="active site" evidence="9 11">
    <location>
        <position position="810"/>
    </location>
</feature>
<dbReference type="InterPro" id="IPR054594">
    <property type="entry name" value="Lon_lid"/>
</dbReference>
<dbReference type="FunFam" id="3.40.50.300:FF:000021">
    <property type="entry name" value="Lon protease homolog"/>
    <property type="match status" value="1"/>
</dbReference>
<name>A0A9W7L5X8_9STRA</name>
<dbReference type="Gene3D" id="3.30.230.10">
    <property type="match status" value="1"/>
</dbReference>
<evidence type="ECO:0000256" key="9">
    <source>
        <dbReference type="PIRSR" id="PIRSR001174-1"/>
    </source>
</evidence>
<feature type="domain" description="Lon proteolytic" evidence="14">
    <location>
        <begin position="673"/>
        <end position="861"/>
    </location>
</feature>
<evidence type="ECO:0000313" key="17">
    <source>
        <dbReference type="Proteomes" id="UP001165065"/>
    </source>
</evidence>
<dbReference type="GO" id="GO:0051131">
    <property type="term" value="P:chaperone-mediated protein complex assembly"/>
    <property type="evidence" value="ECO:0007669"/>
    <property type="project" value="TreeGrafter"/>
</dbReference>
<dbReference type="Pfam" id="PF02190">
    <property type="entry name" value="LON_substr_bdg"/>
    <property type="match status" value="1"/>
</dbReference>
<dbReference type="InterPro" id="IPR004815">
    <property type="entry name" value="Lon_bac/euk-typ"/>
</dbReference>
<evidence type="ECO:0000256" key="8">
    <source>
        <dbReference type="PIRNR" id="PIRNR001174"/>
    </source>
</evidence>
<evidence type="ECO:0000256" key="4">
    <source>
        <dbReference type="ARBA" id="ARBA00022801"/>
    </source>
</evidence>
<dbReference type="GO" id="GO:0006515">
    <property type="term" value="P:protein quality control for misfolded or incompletely synthesized proteins"/>
    <property type="evidence" value="ECO:0007669"/>
    <property type="project" value="TreeGrafter"/>
</dbReference>
<evidence type="ECO:0000256" key="6">
    <source>
        <dbReference type="ARBA" id="ARBA00022840"/>
    </source>
</evidence>
<dbReference type="InterPro" id="IPR014721">
    <property type="entry name" value="Ribsml_uS5_D2-typ_fold_subgr"/>
</dbReference>
<evidence type="ECO:0000259" key="15">
    <source>
        <dbReference type="PROSITE" id="PS51787"/>
    </source>
</evidence>
<dbReference type="PROSITE" id="PS51786">
    <property type="entry name" value="LON_PROTEOLYTIC"/>
    <property type="match status" value="1"/>
</dbReference>
<evidence type="ECO:0000256" key="10">
    <source>
        <dbReference type="PIRSR" id="PIRSR001174-2"/>
    </source>
</evidence>
<dbReference type="Gene3D" id="1.20.5.5270">
    <property type="match status" value="1"/>
</dbReference>
<comment type="subcellular location">
    <subcellularLocation>
        <location evidence="1">Plastid</location>
    </subcellularLocation>
</comment>
<dbReference type="GO" id="GO:0007005">
    <property type="term" value="P:mitochondrion organization"/>
    <property type="evidence" value="ECO:0007669"/>
    <property type="project" value="TreeGrafter"/>
</dbReference>
<evidence type="ECO:0000256" key="2">
    <source>
        <dbReference type="ARBA" id="ARBA00022670"/>
    </source>
</evidence>
<dbReference type="PRINTS" id="PR00830">
    <property type="entry name" value="ENDOLAPTASE"/>
</dbReference>
<dbReference type="PANTHER" id="PTHR43718">
    <property type="entry name" value="LON PROTEASE"/>
    <property type="match status" value="1"/>
</dbReference>
<accession>A0A9W7L5X8</accession>
<evidence type="ECO:0000259" key="14">
    <source>
        <dbReference type="PROSITE" id="PS51786"/>
    </source>
</evidence>
<evidence type="ECO:0000256" key="11">
    <source>
        <dbReference type="PROSITE-ProRule" id="PRU01122"/>
    </source>
</evidence>
<dbReference type="GO" id="GO:0005759">
    <property type="term" value="C:mitochondrial matrix"/>
    <property type="evidence" value="ECO:0007669"/>
    <property type="project" value="TreeGrafter"/>
</dbReference>
<dbReference type="GO" id="GO:0004176">
    <property type="term" value="F:ATP-dependent peptidase activity"/>
    <property type="evidence" value="ECO:0007669"/>
    <property type="project" value="UniProtKB-UniRule"/>
</dbReference>
<proteinExistence type="inferred from homology"/>
<dbReference type="InterPro" id="IPR003111">
    <property type="entry name" value="Lon_prtase_N"/>
</dbReference>
<dbReference type="AlphaFoldDB" id="A0A9W7L5X8"/>
<dbReference type="InterPro" id="IPR003959">
    <property type="entry name" value="ATPase_AAA_core"/>
</dbReference>
<dbReference type="EC" id="3.4.21.-" evidence="8 13"/>
<protein>
    <recommendedName>
        <fullName evidence="8 13">Lon protease homolog</fullName>
        <ecNumber evidence="8 13">3.4.21.-</ecNumber>
    </recommendedName>
</protein>
<dbReference type="InterPro" id="IPR027417">
    <property type="entry name" value="P-loop_NTPase"/>
</dbReference>
<feature type="binding site" evidence="10">
    <location>
        <begin position="424"/>
        <end position="431"/>
    </location>
    <ligand>
        <name>ATP</name>
        <dbReference type="ChEBI" id="CHEBI:30616"/>
    </ligand>
</feature>
<evidence type="ECO:0000256" key="12">
    <source>
        <dbReference type="RuleBase" id="RU000591"/>
    </source>
</evidence>
<dbReference type="Proteomes" id="UP001165065">
    <property type="component" value="Unassembled WGS sequence"/>
</dbReference>
<organism evidence="16 17">
    <name type="scientific">Triparma columacea</name>
    <dbReference type="NCBI Taxonomy" id="722753"/>
    <lineage>
        <taxon>Eukaryota</taxon>
        <taxon>Sar</taxon>
        <taxon>Stramenopiles</taxon>
        <taxon>Ochrophyta</taxon>
        <taxon>Bolidophyceae</taxon>
        <taxon>Parmales</taxon>
        <taxon>Triparmaceae</taxon>
        <taxon>Triparma</taxon>
    </lineage>
</organism>
<comment type="similarity">
    <text evidence="8 11 12">Belongs to the peptidase S16 family.</text>
</comment>
<dbReference type="InterPro" id="IPR020568">
    <property type="entry name" value="Ribosomal_Su5_D2-typ_SF"/>
</dbReference>
<feature type="active site" evidence="9 11">
    <location>
        <position position="767"/>
    </location>
</feature>
<dbReference type="FunFam" id="3.30.230.10:FF:000015">
    <property type="entry name" value="Lon protease homolog, mitochondrial"/>
    <property type="match status" value="1"/>
</dbReference>
<reference evidence="17" key="1">
    <citation type="journal article" date="2023" name="Commun. Biol.">
        <title>Genome analysis of Parmales, the sister group of diatoms, reveals the evolutionary specialization of diatoms from phago-mixotrophs to photoautotrophs.</title>
        <authorList>
            <person name="Ban H."/>
            <person name="Sato S."/>
            <person name="Yoshikawa S."/>
            <person name="Yamada K."/>
            <person name="Nakamura Y."/>
            <person name="Ichinomiya M."/>
            <person name="Sato N."/>
            <person name="Blanc-Mathieu R."/>
            <person name="Endo H."/>
            <person name="Kuwata A."/>
            <person name="Ogata H."/>
        </authorList>
    </citation>
    <scope>NUCLEOTIDE SEQUENCE [LARGE SCALE GENOMIC DNA]</scope>
</reference>
<dbReference type="Pfam" id="PF05362">
    <property type="entry name" value="Lon_C"/>
    <property type="match status" value="1"/>
</dbReference>
<dbReference type="SUPFAM" id="SSF54211">
    <property type="entry name" value="Ribosomal protein S5 domain 2-like"/>
    <property type="match status" value="1"/>
</dbReference>
<dbReference type="EMBL" id="BRYA01000048">
    <property type="protein sequence ID" value="GMI34889.1"/>
    <property type="molecule type" value="Genomic_DNA"/>
</dbReference>
<keyword evidence="2 8" id="KW-0645">Protease</keyword>
<keyword evidence="4 8" id="KW-0378">Hydrolase</keyword>
<evidence type="ECO:0000256" key="5">
    <source>
        <dbReference type="ARBA" id="ARBA00022825"/>
    </source>
</evidence>
<dbReference type="InterPro" id="IPR008268">
    <property type="entry name" value="Peptidase_S16_AS"/>
</dbReference>
<sequence length="868" mass="95244">MTPITLTRKPILPGTISSLTITNPELIQTITKSLADHNSPTYLAAFASSSPSSSFIGTSPLSASFGNPENATPFDPENSYEVGSMLQVHSIPGAKRIASGMEGIEEDTGGGEVQELTLLVICHRRINLLSPTLSTVSSSSSPQVNISHWGSNTYSPDTCTDPTTVSALTTELLTQVRELTLDNPAIRESAQSFFNKESGDKPDVLKLCDYLGGLVAGAKGSELQKVLEAKDARRRCEIVLKMCAHEIKAIEVRREIKEKIESSIGENNRKFVLREMIKEIQSELGEGGDGKDAYVEKGKKEIERLKGLGKGVIGEEAIKAMETEIDKIASLAPSSSEYNVSKSYIDTLLSLPWGVSSPENYEIAFAQEVLDREHYGMEDVKSAILEFIAVQSLTRDRRGEDNDEKVEDKDKRTKGMGKIICLAGPPGVGKTSIGKSIAESLGREFYRFSVGGLSDVSEIKGHRRTYVGAMSGKPIQCLKTTKVSNPLILIDEIDKLSSSGHHGDPASALLELLDPSQNSQFRDHYLDVPVDMSDVLFMCTANQLEYIPAPLLDRMEVVQLSGYDVPEKIEIAERYLVPKAMREAGVDNGKVKIEEDAIESLVRWYCREAGVRNLEKHIQKITRKIALHLVAEEAGVELKEKDKKKHEGYLVTEDNLSDYVGKPIFTSDRLYETPPIGTVMGLAWSSMGGSALYIESQKVVKTTEKLGEGGGIKVTGNLKEVMKESVQIAHTNARRILNAYQSGNSFFDDHNIHLHVPEGATPKDGPSAGITMTTSLLSLALDRPVREDIAMTGEISLAGLVLRIGGVKEKVIAARRAGTTCLVLPEGNRRDWDELPDYLRDGMEVHFAEDYQKVFEVAFMEEDFLTSE</sequence>
<keyword evidence="17" id="KW-1185">Reference proteome</keyword>
<dbReference type="GO" id="GO:0005524">
    <property type="term" value="F:ATP binding"/>
    <property type="evidence" value="ECO:0007669"/>
    <property type="project" value="UniProtKB-KW"/>
</dbReference>
<dbReference type="SUPFAM" id="SSF52540">
    <property type="entry name" value="P-loop containing nucleoside triphosphate hydrolases"/>
    <property type="match status" value="1"/>
</dbReference>
<dbReference type="Pfam" id="PF22667">
    <property type="entry name" value="Lon_lid"/>
    <property type="match status" value="1"/>
</dbReference>
<keyword evidence="6 8" id="KW-0067">ATP-binding</keyword>
<keyword evidence="3 8" id="KW-0547">Nucleotide-binding</keyword>
<dbReference type="CDD" id="cd19500">
    <property type="entry name" value="RecA-like_Lon"/>
    <property type="match status" value="1"/>
</dbReference>
<dbReference type="PROSITE" id="PS51787">
    <property type="entry name" value="LON_N"/>
    <property type="match status" value="1"/>
</dbReference>
<dbReference type="GO" id="GO:0003697">
    <property type="term" value="F:single-stranded DNA binding"/>
    <property type="evidence" value="ECO:0007669"/>
    <property type="project" value="TreeGrafter"/>
</dbReference>
<evidence type="ECO:0000256" key="3">
    <source>
        <dbReference type="ARBA" id="ARBA00022741"/>
    </source>
</evidence>
<evidence type="ECO:0000256" key="7">
    <source>
        <dbReference type="ARBA" id="ARBA00050665"/>
    </source>
</evidence>
<dbReference type="GO" id="GO:0004252">
    <property type="term" value="F:serine-type endopeptidase activity"/>
    <property type="evidence" value="ECO:0007669"/>
    <property type="project" value="UniProtKB-UniRule"/>
</dbReference>
<dbReference type="PROSITE" id="PS01046">
    <property type="entry name" value="LON_SER"/>
    <property type="match status" value="1"/>
</dbReference>
<feature type="domain" description="Lon N-terminal" evidence="15">
    <location>
        <begin position="1"/>
        <end position="247"/>
    </location>
</feature>
<dbReference type="PIRSF" id="PIRSF001174">
    <property type="entry name" value="Lon_proteas"/>
    <property type="match status" value="1"/>
</dbReference>
<evidence type="ECO:0000313" key="16">
    <source>
        <dbReference type="EMBL" id="GMI34889.1"/>
    </source>
</evidence>
<dbReference type="OrthoDB" id="2411602at2759"/>
<dbReference type="Gene3D" id="1.10.8.60">
    <property type="match status" value="1"/>
</dbReference>
<comment type="caution">
    <text evidence="16">The sequence shown here is derived from an EMBL/GenBank/DDBJ whole genome shotgun (WGS) entry which is preliminary data.</text>
</comment>
<keyword evidence="5 8" id="KW-0720">Serine protease</keyword>
<dbReference type="NCBIfam" id="TIGR00763">
    <property type="entry name" value="lon"/>
    <property type="match status" value="1"/>
</dbReference>
<dbReference type="SMART" id="SM00382">
    <property type="entry name" value="AAA"/>
    <property type="match status" value="1"/>
</dbReference>
<dbReference type="Gene3D" id="1.20.58.1480">
    <property type="match status" value="1"/>
</dbReference>
<dbReference type="GO" id="GO:0009536">
    <property type="term" value="C:plastid"/>
    <property type="evidence" value="ECO:0007669"/>
    <property type="project" value="UniProtKB-SubCell"/>
</dbReference>
<evidence type="ECO:0000256" key="13">
    <source>
        <dbReference type="RuleBase" id="RU000592"/>
    </source>
</evidence>
<dbReference type="InterPro" id="IPR008269">
    <property type="entry name" value="Lon_proteolytic"/>
</dbReference>
<gene>
    <name evidence="16" type="ORF">TrCOL_g13870</name>
</gene>
<dbReference type="InterPro" id="IPR003593">
    <property type="entry name" value="AAA+_ATPase"/>
</dbReference>
<dbReference type="PANTHER" id="PTHR43718:SF2">
    <property type="entry name" value="LON PROTEASE HOMOLOG, MITOCHONDRIAL"/>
    <property type="match status" value="1"/>
</dbReference>
<dbReference type="InterPro" id="IPR027065">
    <property type="entry name" value="Lon_Prtase"/>
</dbReference>
<dbReference type="GO" id="GO:0016887">
    <property type="term" value="F:ATP hydrolysis activity"/>
    <property type="evidence" value="ECO:0007669"/>
    <property type="project" value="InterPro"/>
</dbReference>